<sequence>MAQEVIVFLLAAVPVFEVRASVPLGIAIYKLAPSTVIFLSIIGSILPVLPLLWFLNSATERLRKIARFDKFFDWLFTRTRAKSKLIADFELVGLTLFIAIPFPGTGVWTGTIAAYLLGLPLIPTFICAVIGTTIASGIMAAASLGVIHFFL</sequence>
<dbReference type="EMBL" id="PEYM01000010">
    <property type="protein sequence ID" value="PIS31538.1"/>
    <property type="molecule type" value="Genomic_DNA"/>
</dbReference>
<evidence type="ECO:0000313" key="3">
    <source>
        <dbReference type="Proteomes" id="UP000231343"/>
    </source>
</evidence>
<keyword evidence="1" id="KW-0472">Membrane</keyword>
<name>A0A2H0Y1I8_UNCSA</name>
<dbReference type="AlphaFoldDB" id="A0A2H0Y1I8"/>
<feature type="transmembrane region" description="Helical" evidence="1">
    <location>
        <begin position="91"/>
        <end position="116"/>
    </location>
</feature>
<evidence type="ECO:0000256" key="1">
    <source>
        <dbReference type="SAM" id="Phobius"/>
    </source>
</evidence>
<dbReference type="Proteomes" id="UP000231343">
    <property type="component" value="Unassembled WGS sequence"/>
</dbReference>
<keyword evidence="1" id="KW-0812">Transmembrane</keyword>
<evidence type="ECO:0000313" key="2">
    <source>
        <dbReference type="EMBL" id="PIS31538.1"/>
    </source>
</evidence>
<dbReference type="InterPro" id="IPR009577">
    <property type="entry name" value="Sm_multidrug_ex"/>
</dbReference>
<feature type="transmembrane region" description="Helical" evidence="1">
    <location>
        <begin position="36"/>
        <end position="55"/>
    </location>
</feature>
<dbReference type="PANTHER" id="PTHR36007:SF2">
    <property type="entry name" value="TRANSPORT PROTEIN-RELATED"/>
    <property type="match status" value="1"/>
</dbReference>
<reference evidence="2 3" key="1">
    <citation type="submission" date="2017-09" db="EMBL/GenBank/DDBJ databases">
        <title>Depth-based differentiation of microbial function through sediment-hosted aquifers and enrichment of novel symbionts in the deep terrestrial subsurface.</title>
        <authorList>
            <person name="Probst A.J."/>
            <person name="Ladd B."/>
            <person name="Jarett J.K."/>
            <person name="Geller-Mcgrath D.E."/>
            <person name="Sieber C.M."/>
            <person name="Emerson J.B."/>
            <person name="Anantharaman K."/>
            <person name="Thomas B.C."/>
            <person name="Malmstrom R."/>
            <person name="Stieglmeier M."/>
            <person name="Klingl A."/>
            <person name="Woyke T."/>
            <person name="Ryan C.M."/>
            <person name="Banfield J.F."/>
        </authorList>
    </citation>
    <scope>NUCLEOTIDE SEQUENCE [LARGE SCALE GENOMIC DNA]</scope>
    <source>
        <strain evidence="2">CG08_land_8_20_14_0_20_45_16</strain>
    </source>
</reference>
<accession>A0A2H0Y1I8</accession>
<protein>
    <submittedName>
        <fullName evidence="2">Ligand-binding protein SH3</fullName>
    </submittedName>
</protein>
<organism evidence="2 3">
    <name type="scientific">Candidatus Saganbacteria bacterium CG08_land_8_20_14_0_20_45_16</name>
    <dbReference type="NCBI Taxonomy" id="2014293"/>
    <lineage>
        <taxon>Bacteria</taxon>
        <taxon>Bacillati</taxon>
        <taxon>Saganbacteria</taxon>
    </lineage>
</organism>
<feature type="transmembrane region" description="Helical" evidence="1">
    <location>
        <begin position="122"/>
        <end position="150"/>
    </location>
</feature>
<gene>
    <name evidence="2" type="ORF">COT42_00900</name>
</gene>
<dbReference type="PANTHER" id="PTHR36007">
    <property type="entry name" value="TRANSPORT PROTEIN-RELATED"/>
    <property type="match status" value="1"/>
</dbReference>
<proteinExistence type="predicted"/>
<keyword evidence="1" id="KW-1133">Transmembrane helix</keyword>
<comment type="caution">
    <text evidence="2">The sequence shown here is derived from an EMBL/GenBank/DDBJ whole genome shotgun (WGS) entry which is preliminary data.</text>
</comment>
<dbReference type="Pfam" id="PF06695">
    <property type="entry name" value="Sm_multidrug_ex"/>
    <property type="match status" value="1"/>
</dbReference>